<dbReference type="Pfam" id="PF08031">
    <property type="entry name" value="BBE"/>
    <property type="match status" value="1"/>
</dbReference>
<dbReference type="InterPro" id="IPR006094">
    <property type="entry name" value="Oxid_FAD_bind_N"/>
</dbReference>
<dbReference type="PROSITE" id="PS51257">
    <property type="entry name" value="PROKAR_LIPOPROTEIN"/>
    <property type="match status" value="1"/>
</dbReference>
<dbReference type="Gene3D" id="3.30.465.10">
    <property type="match status" value="2"/>
</dbReference>
<keyword evidence="2" id="KW-0560">Oxidoreductase</keyword>
<dbReference type="InterPro" id="IPR016166">
    <property type="entry name" value="FAD-bd_PCMH"/>
</dbReference>
<dbReference type="STRING" id="694573.A0A194UY50"/>
<dbReference type="Pfam" id="PF01565">
    <property type="entry name" value="FAD_binding_4"/>
    <property type="match status" value="1"/>
</dbReference>
<name>A0A194UY50_CYTMA</name>
<dbReference type="PANTHER" id="PTHR13878">
    <property type="entry name" value="GULONOLACTONE OXIDASE"/>
    <property type="match status" value="1"/>
</dbReference>
<keyword evidence="5" id="KW-1185">Reference proteome</keyword>
<organism evidence="4 5">
    <name type="scientific">Cytospora mali</name>
    <name type="common">Apple Valsa canker fungus</name>
    <name type="synonym">Valsa mali</name>
    <dbReference type="NCBI Taxonomy" id="578113"/>
    <lineage>
        <taxon>Eukaryota</taxon>
        <taxon>Fungi</taxon>
        <taxon>Dikarya</taxon>
        <taxon>Ascomycota</taxon>
        <taxon>Pezizomycotina</taxon>
        <taxon>Sordariomycetes</taxon>
        <taxon>Sordariomycetidae</taxon>
        <taxon>Diaporthales</taxon>
        <taxon>Cytosporaceae</taxon>
        <taxon>Cytospora</taxon>
    </lineage>
</organism>
<dbReference type="OrthoDB" id="9983560at2759"/>
<dbReference type="InterPro" id="IPR036318">
    <property type="entry name" value="FAD-bd_PCMH-like_sf"/>
</dbReference>
<gene>
    <name evidence="4" type="ORF">VP1G_03930</name>
</gene>
<protein>
    <submittedName>
        <fullName evidence="4">6-hydroxy-D-nicotine oxidase</fullName>
    </submittedName>
</protein>
<evidence type="ECO:0000313" key="4">
    <source>
        <dbReference type="EMBL" id="KUI56578.1"/>
    </source>
</evidence>
<dbReference type="InterPro" id="IPR016169">
    <property type="entry name" value="FAD-bd_PCMH_sub2"/>
</dbReference>
<evidence type="ECO:0000259" key="3">
    <source>
        <dbReference type="PROSITE" id="PS51387"/>
    </source>
</evidence>
<dbReference type="Proteomes" id="UP000078576">
    <property type="component" value="Unassembled WGS sequence"/>
</dbReference>
<proteinExistence type="inferred from homology"/>
<evidence type="ECO:0000256" key="2">
    <source>
        <dbReference type="ARBA" id="ARBA00023002"/>
    </source>
</evidence>
<dbReference type="InterPro" id="IPR050432">
    <property type="entry name" value="FAD-linked_Oxidoreductases_BP"/>
</dbReference>
<dbReference type="GO" id="GO:0016491">
    <property type="term" value="F:oxidoreductase activity"/>
    <property type="evidence" value="ECO:0007669"/>
    <property type="project" value="UniProtKB-KW"/>
</dbReference>
<dbReference type="GO" id="GO:0071949">
    <property type="term" value="F:FAD binding"/>
    <property type="evidence" value="ECO:0007669"/>
    <property type="project" value="InterPro"/>
</dbReference>
<accession>A0A194UY50</accession>
<sequence length="579" mass="63631">MMSISRKTIHIFSYIIYGFISAVGCIATEDDWKTLSNELHGNLHAASPLARPCFSNYDGQRVATDQERCATVQNNWLNASFRTSQFPGFLHLYGDGCISNFTDKCILNHDDPTSSPIFGECNPGIVSPWYVDVRGPDDLQAAFKFARRTRTRISIKATGHDYVSRSSLKGSLGLWTHNLKNITYHPSFTPAGCASCDAVPAMSLGAGVNIDEATRFAGRMNVTILAGSSPTIALAGGWSMFGGHGVLSPRLGLGVDRVLEVEIVTPDGQLRICNAENNADLFWALRGAGGGSFGVVLRTTVKVEPAMPVIFAYMSFVPTDTNQKPFVDLLINHTKAWVPQGWGGAMSSSEVELVTSLLDVEAATASMAEVSAYVEANNGTVSIRRFANYLDFYDVSIGAPSGKDETVGQGPLLSFRVLPKAMHDTAEGKENLSSFLHTQVDLGRSPIIFLDVPYLYDYAKNTTSVHPAWRNSYWYMGFAIYYLWNSTEVERVEAARASQQLSNDMINLAPEGAAYPNEANPWLADWQNQFWGENYPRLVDIKARYDPDGLVSCWKCVGFQDEWIENDPAYGCMGALNNL</sequence>
<dbReference type="EMBL" id="KN714690">
    <property type="protein sequence ID" value="KUI56578.1"/>
    <property type="molecule type" value="Genomic_DNA"/>
</dbReference>
<evidence type="ECO:0000256" key="1">
    <source>
        <dbReference type="ARBA" id="ARBA00005466"/>
    </source>
</evidence>
<dbReference type="AlphaFoldDB" id="A0A194UY50"/>
<evidence type="ECO:0000313" key="5">
    <source>
        <dbReference type="Proteomes" id="UP000078576"/>
    </source>
</evidence>
<dbReference type="InterPro" id="IPR012951">
    <property type="entry name" value="BBE"/>
</dbReference>
<dbReference type="Gene3D" id="3.40.462.20">
    <property type="match status" value="1"/>
</dbReference>
<dbReference type="PROSITE" id="PS51387">
    <property type="entry name" value="FAD_PCMH"/>
    <property type="match status" value="1"/>
</dbReference>
<reference evidence="5" key="1">
    <citation type="submission" date="2014-12" db="EMBL/GenBank/DDBJ databases">
        <title>Genome Sequence of Valsa Canker Pathogens Uncovers a Specific Adaption of Colonization on Woody Bark.</title>
        <authorList>
            <person name="Yin Z."/>
            <person name="Liu H."/>
            <person name="Gao X."/>
            <person name="Li Z."/>
            <person name="Song N."/>
            <person name="Ke X."/>
            <person name="Dai Q."/>
            <person name="Wu Y."/>
            <person name="Sun Y."/>
            <person name="Xu J.-R."/>
            <person name="Kang Z.K."/>
            <person name="Wang L."/>
            <person name="Huang L."/>
        </authorList>
    </citation>
    <scope>NUCLEOTIDE SEQUENCE [LARGE SCALE GENOMIC DNA]</scope>
    <source>
        <strain evidence="5">SXYL134</strain>
    </source>
</reference>
<comment type="similarity">
    <text evidence="1">Belongs to the oxygen-dependent FAD-linked oxidoreductase family.</text>
</comment>
<feature type="domain" description="FAD-binding PCMH-type" evidence="3">
    <location>
        <begin position="122"/>
        <end position="306"/>
    </location>
</feature>
<dbReference type="SUPFAM" id="SSF56176">
    <property type="entry name" value="FAD-binding/transporter-associated domain-like"/>
    <property type="match status" value="1"/>
</dbReference>
<dbReference type="PANTHER" id="PTHR13878:SF91">
    <property type="entry name" value="FAD BINDING DOMAIN PROTEIN (AFU_ORTHOLOGUE AFUA_6G12070)-RELATED"/>
    <property type="match status" value="1"/>
</dbReference>